<evidence type="ECO:0000256" key="1">
    <source>
        <dbReference type="ARBA" id="ARBA00004141"/>
    </source>
</evidence>
<keyword evidence="3 6" id="KW-0812">Transmembrane</keyword>
<gene>
    <name evidence="8" type="ORF">NSA47_08370</name>
</gene>
<proteinExistence type="inferred from homology"/>
<evidence type="ECO:0000256" key="6">
    <source>
        <dbReference type="SAM" id="Phobius"/>
    </source>
</evidence>
<feature type="transmembrane region" description="Helical" evidence="6">
    <location>
        <begin position="119"/>
        <end position="135"/>
    </location>
</feature>
<feature type="transmembrane region" description="Helical" evidence="6">
    <location>
        <begin position="7"/>
        <end position="25"/>
    </location>
</feature>
<dbReference type="InterPro" id="IPR037185">
    <property type="entry name" value="EmrE-like"/>
</dbReference>
<dbReference type="PANTHER" id="PTHR22911">
    <property type="entry name" value="ACYL-MALONYL CONDENSING ENZYME-RELATED"/>
    <property type="match status" value="1"/>
</dbReference>
<reference evidence="8" key="1">
    <citation type="submission" date="2022-07" db="EMBL/GenBank/DDBJ databases">
        <title>Enhanced cultured diversity of the mouse gut microbiota enables custom-made synthetic communities.</title>
        <authorList>
            <person name="Afrizal A."/>
        </authorList>
    </citation>
    <scope>NUCLEOTIDE SEQUENCE</scope>
    <source>
        <strain evidence="8">DSM 28593</strain>
    </source>
</reference>
<feature type="domain" description="EamA" evidence="7">
    <location>
        <begin position="147"/>
        <end position="273"/>
    </location>
</feature>
<dbReference type="EMBL" id="JANKAS010000006">
    <property type="protein sequence ID" value="MCR1898998.1"/>
    <property type="molecule type" value="Genomic_DNA"/>
</dbReference>
<feature type="transmembrane region" description="Helical" evidence="6">
    <location>
        <begin position="95"/>
        <end position="112"/>
    </location>
</feature>
<dbReference type="SUPFAM" id="SSF103481">
    <property type="entry name" value="Multidrug resistance efflux transporter EmrE"/>
    <property type="match status" value="2"/>
</dbReference>
<comment type="subcellular location">
    <subcellularLocation>
        <location evidence="1">Membrane</location>
        <topology evidence="1">Multi-pass membrane protein</topology>
    </subcellularLocation>
</comment>
<evidence type="ECO:0000256" key="2">
    <source>
        <dbReference type="ARBA" id="ARBA00007362"/>
    </source>
</evidence>
<dbReference type="AlphaFoldDB" id="A0AAE3L3X5"/>
<dbReference type="InterPro" id="IPR000620">
    <property type="entry name" value="EamA_dom"/>
</dbReference>
<feature type="transmembrane region" description="Helical" evidence="6">
    <location>
        <begin position="66"/>
        <end position="89"/>
    </location>
</feature>
<keyword evidence="5 6" id="KW-0472">Membrane</keyword>
<evidence type="ECO:0000313" key="9">
    <source>
        <dbReference type="Proteomes" id="UP001205748"/>
    </source>
</evidence>
<feature type="transmembrane region" description="Helical" evidence="6">
    <location>
        <begin position="37"/>
        <end position="54"/>
    </location>
</feature>
<feature type="domain" description="EamA" evidence="7">
    <location>
        <begin position="6"/>
        <end position="135"/>
    </location>
</feature>
<dbReference type="RefSeq" id="WP_257530886.1">
    <property type="nucleotide sequence ID" value="NZ_JANKAS010000006.1"/>
</dbReference>
<evidence type="ECO:0000256" key="4">
    <source>
        <dbReference type="ARBA" id="ARBA00022989"/>
    </source>
</evidence>
<dbReference type="PANTHER" id="PTHR22911:SF6">
    <property type="entry name" value="SOLUTE CARRIER FAMILY 35 MEMBER G1"/>
    <property type="match status" value="1"/>
</dbReference>
<dbReference type="Pfam" id="PF00892">
    <property type="entry name" value="EamA"/>
    <property type="match status" value="2"/>
</dbReference>
<feature type="transmembrane region" description="Helical" evidence="6">
    <location>
        <begin position="235"/>
        <end position="252"/>
    </location>
</feature>
<evidence type="ECO:0000313" key="8">
    <source>
        <dbReference type="EMBL" id="MCR1898998.1"/>
    </source>
</evidence>
<evidence type="ECO:0000259" key="7">
    <source>
        <dbReference type="Pfam" id="PF00892"/>
    </source>
</evidence>
<evidence type="ECO:0000256" key="3">
    <source>
        <dbReference type="ARBA" id="ARBA00022692"/>
    </source>
</evidence>
<dbReference type="GO" id="GO:0016020">
    <property type="term" value="C:membrane"/>
    <property type="evidence" value="ECO:0007669"/>
    <property type="project" value="UniProtKB-SubCell"/>
</dbReference>
<feature type="transmembrane region" description="Helical" evidence="6">
    <location>
        <begin position="175"/>
        <end position="198"/>
    </location>
</feature>
<evidence type="ECO:0000256" key="5">
    <source>
        <dbReference type="ARBA" id="ARBA00023136"/>
    </source>
</evidence>
<feature type="transmembrane region" description="Helical" evidence="6">
    <location>
        <begin position="258"/>
        <end position="275"/>
    </location>
</feature>
<keyword evidence="4 6" id="KW-1133">Transmembrane helix</keyword>
<name>A0AAE3L3X5_9FIRM</name>
<accession>A0AAE3L3X5</accession>
<comment type="similarity">
    <text evidence="2">Belongs to the EamA transporter family.</text>
</comment>
<protein>
    <submittedName>
        <fullName evidence="8">DMT family transporter</fullName>
    </submittedName>
</protein>
<dbReference type="Proteomes" id="UP001205748">
    <property type="component" value="Unassembled WGS sequence"/>
</dbReference>
<keyword evidence="9" id="KW-1185">Reference proteome</keyword>
<feature type="transmembrane region" description="Helical" evidence="6">
    <location>
        <begin position="204"/>
        <end position="223"/>
    </location>
</feature>
<organism evidence="8 9">
    <name type="scientific">Irregularibacter muris</name>
    <dbReference type="NCBI Taxonomy" id="1796619"/>
    <lineage>
        <taxon>Bacteria</taxon>
        <taxon>Bacillati</taxon>
        <taxon>Bacillota</taxon>
        <taxon>Clostridia</taxon>
        <taxon>Eubacteriales</taxon>
        <taxon>Eubacteriaceae</taxon>
        <taxon>Irregularibacter</taxon>
    </lineage>
</organism>
<feature type="transmembrane region" description="Helical" evidence="6">
    <location>
        <begin position="141"/>
        <end position="163"/>
    </location>
</feature>
<sequence length="287" mass="32050">MTDQTKGTIFMILASLFFALMASAVKFSGDMPLMQKVFFRNLFAFFVALFMMIKKGESFKGNSLPFLGLRAVLGLLGVILYFFAISNLVLADASILNNTSPFFVILFSFFFLKEPIKKIQVPTLLLAFLGAILVIKPQFNYTIIPSILGLASGMFAGGAYVVVRYLRKTDSPQTVVFYFSLMSILISLPFLLMGHYVSPTPMQWLGLIGVGFFATFAQFLITYAYRYAPAGELSIYNYMQILFTLLLGLAFWSEVPDLLSILGGALIVLAGYINYRFSPREKTKPIL</sequence>
<comment type="caution">
    <text evidence="8">The sequence shown here is derived from an EMBL/GenBank/DDBJ whole genome shotgun (WGS) entry which is preliminary data.</text>
</comment>